<evidence type="ECO:0000256" key="3">
    <source>
        <dbReference type="SAM" id="SignalP"/>
    </source>
</evidence>
<feature type="signal peptide" evidence="3">
    <location>
        <begin position="1"/>
        <end position="18"/>
    </location>
</feature>
<evidence type="ECO:0008006" key="6">
    <source>
        <dbReference type="Google" id="ProtNLM"/>
    </source>
</evidence>
<dbReference type="CDD" id="cd07061">
    <property type="entry name" value="HP_HAP_like"/>
    <property type="match status" value="1"/>
</dbReference>
<reference evidence="4" key="1">
    <citation type="submission" date="2022-10" db="EMBL/GenBank/DDBJ databases">
        <title>Tapping the CABI collections for fungal endophytes: first genome assemblies for Collariella, Neodidymelliopsis, Ascochyta clinopodiicola, Didymella pomorum, Didymosphaeria variabile, Neocosmospora piperis and Neocucurbitaria cava.</title>
        <authorList>
            <person name="Hill R."/>
        </authorList>
    </citation>
    <scope>NUCLEOTIDE SEQUENCE</scope>
    <source>
        <strain evidence="4">IMI 355082</strain>
    </source>
</reference>
<comment type="similarity">
    <text evidence="1">Belongs to the histidine acid phosphatase family.</text>
</comment>
<comment type="caution">
    <text evidence="4">The sequence shown here is derived from an EMBL/GenBank/DDBJ whole genome shotgun (WGS) entry which is preliminary data.</text>
</comment>
<evidence type="ECO:0000256" key="2">
    <source>
        <dbReference type="SAM" id="Phobius"/>
    </source>
</evidence>
<dbReference type="AlphaFoldDB" id="A0A9W9CS01"/>
<dbReference type="PANTHER" id="PTHR11567:SF142">
    <property type="entry name" value="PHOSPHOGLYCERATE MUTASE-LIKE PROTEIN"/>
    <property type="match status" value="1"/>
</dbReference>
<protein>
    <recommendedName>
        <fullName evidence="6">Histidine acid phosphatase</fullName>
    </recommendedName>
</protein>
<dbReference type="EMBL" id="JAPEVB010000007">
    <property type="protein sequence ID" value="KAJ4385539.1"/>
    <property type="molecule type" value="Genomic_DNA"/>
</dbReference>
<organism evidence="4 5">
    <name type="scientific">Gnomoniopsis smithogilvyi</name>
    <dbReference type="NCBI Taxonomy" id="1191159"/>
    <lineage>
        <taxon>Eukaryota</taxon>
        <taxon>Fungi</taxon>
        <taxon>Dikarya</taxon>
        <taxon>Ascomycota</taxon>
        <taxon>Pezizomycotina</taxon>
        <taxon>Sordariomycetes</taxon>
        <taxon>Sordariomycetidae</taxon>
        <taxon>Diaporthales</taxon>
        <taxon>Gnomoniaceae</taxon>
        <taxon>Gnomoniopsis</taxon>
    </lineage>
</organism>
<name>A0A9W9CS01_9PEZI</name>
<keyword evidence="5" id="KW-1185">Reference proteome</keyword>
<dbReference type="GO" id="GO:0016791">
    <property type="term" value="F:phosphatase activity"/>
    <property type="evidence" value="ECO:0007669"/>
    <property type="project" value="TreeGrafter"/>
</dbReference>
<accession>A0A9W9CS01</accession>
<dbReference type="SUPFAM" id="SSF53254">
    <property type="entry name" value="Phosphoglycerate mutase-like"/>
    <property type="match status" value="1"/>
</dbReference>
<keyword evidence="2" id="KW-1133">Transmembrane helix</keyword>
<keyword evidence="2" id="KW-0472">Membrane</keyword>
<keyword evidence="2" id="KW-0812">Transmembrane</keyword>
<dbReference type="Proteomes" id="UP001140453">
    <property type="component" value="Unassembled WGS sequence"/>
</dbReference>
<sequence length="487" mass="50690">MKSLLATILTLCTTSATAETVLGAYIFHRHGDRTSKSWPPTLLTALGADQVFTSGTWFRNRYIASNSTNPILNIAPDLAVLSQLAITAPVDNVLQSSANVFTQGLYPPAGTAADQTLADGTSTQAPFNGYQYIPVNIVSTASSTSGAEDSEWLQGSSGCANAVVSSNEYLQSQEYVDLLNQTSSFYQDLLPVYNTTFNASTATYKNAYTIFDYVHVSQIHNQTITSDDLLTNDTTHQLLTLANAHEWGLAYNESEPVRAIAGAVLGGQILQALNTTLALPLSKASAQRLTIQFGAYGSFMSFFGLANLQAASDNFKGIVDYASSITFELVTNATVNGTGITSTSTIDPNDVSVRFLFVNGSASDTNIPQTFPLFGQSETTISWNDFSAGMSNFSISDTTAWCQACGNTTGACAGTSTSSSSSGSSSGSSSSNSSITPGIAGGIGVLSMFGLVLVITIAGALAGFRIVKKGTAAAAGTGATAAHVGKA</sequence>
<dbReference type="InterPro" id="IPR050645">
    <property type="entry name" value="Histidine_acid_phosphatase"/>
</dbReference>
<feature type="chain" id="PRO_5040960600" description="Histidine acid phosphatase" evidence="3">
    <location>
        <begin position="19"/>
        <end position="487"/>
    </location>
</feature>
<gene>
    <name evidence="4" type="ORF">N0V93_009968</name>
</gene>
<dbReference type="PANTHER" id="PTHR11567">
    <property type="entry name" value="ACID PHOSPHATASE-RELATED"/>
    <property type="match status" value="1"/>
</dbReference>
<keyword evidence="3" id="KW-0732">Signal</keyword>
<dbReference type="InterPro" id="IPR029033">
    <property type="entry name" value="His_PPase_superfam"/>
</dbReference>
<proteinExistence type="inferred from homology"/>
<dbReference type="InterPro" id="IPR000560">
    <property type="entry name" value="His_Pase_clade-2"/>
</dbReference>
<evidence type="ECO:0000313" key="5">
    <source>
        <dbReference type="Proteomes" id="UP001140453"/>
    </source>
</evidence>
<dbReference type="Gene3D" id="3.40.50.1240">
    <property type="entry name" value="Phosphoglycerate mutase-like"/>
    <property type="match status" value="1"/>
</dbReference>
<dbReference type="Pfam" id="PF00328">
    <property type="entry name" value="His_Phos_2"/>
    <property type="match status" value="1"/>
</dbReference>
<evidence type="ECO:0000256" key="1">
    <source>
        <dbReference type="ARBA" id="ARBA00005375"/>
    </source>
</evidence>
<evidence type="ECO:0000313" key="4">
    <source>
        <dbReference type="EMBL" id="KAJ4385539.1"/>
    </source>
</evidence>
<dbReference type="OrthoDB" id="258392at2759"/>
<feature type="transmembrane region" description="Helical" evidence="2">
    <location>
        <begin position="439"/>
        <end position="464"/>
    </location>
</feature>